<comment type="caution">
    <text evidence="2">The sequence shown here is derived from an EMBL/GenBank/DDBJ whole genome shotgun (WGS) entry which is preliminary data.</text>
</comment>
<name>A0A5M3VWV5_9ACTN</name>
<proteinExistence type="predicted"/>
<evidence type="ECO:0000313" key="3">
    <source>
        <dbReference type="Proteomes" id="UP000334990"/>
    </source>
</evidence>
<organism evidence="2 3">
    <name type="scientific">Acrocarpospora corrugata</name>
    <dbReference type="NCBI Taxonomy" id="35763"/>
    <lineage>
        <taxon>Bacteria</taxon>
        <taxon>Bacillati</taxon>
        <taxon>Actinomycetota</taxon>
        <taxon>Actinomycetes</taxon>
        <taxon>Streptosporangiales</taxon>
        <taxon>Streptosporangiaceae</taxon>
        <taxon>Acrocarpospora</taxon>
    </lineage>
</organism>
<dbReference type="AlphaFoldDB" id="A0A5M3VWV5"/>
<reference evidence="2 3" key="1">
    <citation type="submission" date="2019-10" db="EMBL/GenBank/DDBJ databases">
        <title>Whole genome shotgun sequence of Acrocarpospora corrugata NBRC 13972.</title>
        <authorList>
            <person name="Ichikawa N."/>
            <person name="Kimura A."/>
            <person name="Kitahashi Y."/>
            <person name="Komaki H."/>
            <person name="Oguchi A."/>
        </authorList>
    </citation>
    <scope>NUCLEOTIDE SEQUENCE [LARGE SCALE GENOMIC DNA]</scope>
    <source>
        <strain evidence="2 3">NBRC 13972</strain>
    </source>
</reference>
<sequence length="47" mass="4926">MYPDTVNGPEGECSADGGEVATGAERGMGTDTLEFWSPGRYGTRSVN</sequence>
<evidence type="ECO:0000313" key="2">
    <source>
        <dbReference type="EMBL" id="GES00659.1"/>
    </source>
</evidence>
<feature type="region of interest" description="Disordered" evidence="1">
    <location>
        <begin position="1"/>
        <end position="47"/>
    </location>
</feature>
<keyword evidence="3" id="KW-1185">Reference proteome</keyword>
<accession>A0A5M3VWV5</accession>
<protein>
    <submittedName>
        <fullName evidence="2">Uncharacterized protein</fullName>
    </submittedName>
</protein>
<dbReference type="Proteomes" id="UP000334990">
    <property type="component" value="Unassembled WGS sequence"/>
</dbReference>
<evidence type="ECO:0000256" key="1">
    <source>
        <dbReference type="SAM" id="MobiDB-lite"/>
    </source>
</evidence>
<gene>
    <name evidence="2" type="ORF">Acor_27230</name>
</gene>
<dbReference type="EMBL" id="BLAD01000046">
    <property type="protein sequence ID" value="GES00659.1"/>
    <property type="molecule type" value="Genomic_DNA"/>
</dbReference>